<evidence type="ECO:0000256" key="2">
    <source>
        <dbReference type="SAM" id="Phobius"/>
    </source>
</evidence>
<keyword evidence="4" id="KW-1185">Reference proteome</keyword>
<reference evidence="4" key="1">
    <citation type="submission" date="2016-10" db="EMBL/GenBank/DDBJ databases">
        <authorList>
            <person name="Varghese N."/>
            <person name="Submissions S."/>
        </authorList>
    </citation>
    <scope>NUCLEOTIDE SEQUENCE [LARGE SCALE GENOMIC DNA]</scope>
    <source>
        <strain evidence="4">CGMCC 4.3516</strain>
    </source>
</reference>
<keyword evidence="2" id="KW-0472">Membrane</keyword>
<keyword evidence="2" id="KW-0812">Transmembrane</keyword>
<dbReference type="RefSeq" id="WP_091029197.1">
    <property type="nucleotide sequence ID" value="NZ_FNAD01000002.1"/>
</dbReference>
<feature type="compositionally biased region" description="Gly residues" evidence="1">
    <location>
        <begin position="72"/>
        <end position="82"/>
    </location>
</feature>
<evidence type="ECO:0000313" key="4">
    <source>
        <dbReference type="Proteomes" id="UP000198949"/>
    </source>
</evidence>
<feature type="transmembrane region" description="Helical" evidence="2">
    <location>
        <begin position="6"/>
        <end position="27"/>
    </location>
</feature>
<accession>A0A1G6SMY6</accession>
<proteinExistence type="predicted"/>
<name>A0A1G6SMY6_9ACTN</name>
<feature type="compositionally biased region" description="Low complexity" evidence="1">
    <location>
        <begin position="47"/>
        <end position="63"/>
    </location>
</feature>
<keyword evidence="2" id="KW-1133">Transmembrane helix</keyword>
<evidence type="ECO:0000313" key="3">
    <source>
        <dbReference type="EMBL" id="SDD18001.1"/>
    </source>
</evidence>
<evidence type="ECO:0000256" key="1">
    <source>
        <dbReference type="SAM" id="MobiDB-lite"/>
    </source>
</evidence>
<organism evidence="3 4">
    <name type="scientific">Glycomyces harbinensis</name>
    <dbReference type="NCBI Taxonomy" id="58114"/>
    <lineage>
        <taxon>Bacteria</taxon>
        <taxon>Bacillati</taxon>
        <taxon>Actinomycetota</taxon>
        <taxon>Actinomycetes</taxon>
        <taxon>Glycomycetales</taxon>
        <taxon>Glycomycetaceae</taxon>
        <taxon>Glycomyces</taxon>
    </lineage>
</organism>
<gene>
    <name evidence="3" type="ORF">SAMN05216270_102180</name>
</gene>
<feature type="region of interest" description="Disordered" evidence="1">
    <location>
        <begin position="36"/>
        <end position="82"/>
    </location>
</feature>
<dbReference type="AlphaFoldDB" id="A0A1G6SMY6"/>
<dbReference type="Proteomes" id="UP000198949">
    <property type="component" value="Unassembled WGS sequence"/>
</dbReference>
<protein>
    <submittedName>
        <fullName evidence="3">Uncharacterized protein</fullName>
    </submittedName>
</protein>
<sequence>MELAFVYQLLGAFAVLAVFGTLGVLVWRRDKRADRAAGRPNDSYFDPTGLQTMGQTGMQPGGLDPDRDPGLPSGGDTGGGSP</sequence>
<dbReference type="EMBL" id="FNAD01000002">
    <property type="protein sequence ID" value="SDD18001.1"/>
    <property type="molecule type" value="Genomic_DNA"/>
</dbReference>